<dbReference type="OMA" id="RAWEHQP"/>
<sequence>YNNLIYLKNIPMGNKISTIPPQENINDKFSHFTPQELEEWNKSFNTKFPNGYITSVDLEKILHSLFPFGNPSKFSSILFRTINISGNKTIDYNELLIAFSILNKGSHFERLRWVYRFYDIDNDGIVSKKEMLTVVQSIFDMTSHTFNMKIDVIEFIDRIFKELENQSGFLTFEDFKRLSVEQPEFFKRLWIDI</sequence>
<dbReference type="PROSITE" id="PS50222">
    <property type="entry name" value="EF_HAND_2"/>
    <property type="match status" value="1"/>
</dbReference>
<dbReference type="PANTHER" id="PTHR23055">
    <property type="entry name" value="CALCIUM BINDING PROTEINS"/>
    <property type="match status" value="1"/>
</dbReference>
<organism evidence="8 9">
    <name type="scientific">Spraguea lophii (strain 42_110)</name>
    <name type="common">Microsporidian parasite</name>
    <dbReference type="NCBI Taxonomy" id="1358809"/>
    <lineage>
        <taxon>Eukaryota</taxon>
        <taxon>Fungi</taxon>
        <taxon>Fungi incertae sedis</taxon>
        <taxon>Microsporidia</taxon>
        <taxon>Spragueidae</taxon>
        <taxon>Spraguea</taxon>
    </lineage>
</organism>
<dbReference type="EMBL" id="ATCN01000353">
    <property type="protein sequence ID" value="EPR79205.1"/>
    <property type="molecule type" value="Genomic_DNA"/>
</dbReference>
<evidence type="ECO:0000256" key="5">
    <source>
        <dbReference type="ARBA" id="ARBA00022837"/>
    </source>
</evidence>
<dbReference type="Gene3D" id="1.10.238.10">
    <property type="entry name" value="EF-hand"/>
    <property type="match status" value="1"/>
</dbReference>
<dbReference type="HOGENOM" id="CLU_072366_1_0_1"/>
<dbReference type="GO" id="GO:0005509">
    <property type="term" value="F:calcium ion binding"/>
    <property type="evidence" value="ECO:0007669"/>
    <property type="project" value="InterPro"/>
</dbReference>
<comment type="similarity">
    <text evidence="1">Belongs to the recoverin family.</text>
</comment>
<comment type="caution">
    <text evidence="8">The sequence shown here is derived from an EMBL/GenBank/DDBJ whole genome shotgun (WGS) entry which is preliminary data.</text>
</comment>
<dbReference type="FunCoup" id="S7W8M5">
    <property type="interactions" value="24"/>
</dbReference>
<evidence type="ECO:0000256" key="3">
    <source>
        <dbReference type="ARBA" id="ARBA00022723"/>
    </source>
</evidence>
<dbReference type="InterPro" id="IPR028846">
    <property type="entry name" value="Recoverin"/>
</dbReference>
<feature type="domain" description="EF-hand" evidence="7">
    <location>
        <begin position="106"/>
        <end position="141"/>
    </location>
</feature>
<keyword evidence="3" id="KW-0479">Metal-binding</keyword>
<dbReference type="SMART" id="SM00054">
    <property type="entry name" value="EFh"/>
    <property type="match status" value="2"/>
</dbReference>
<reference evidence="9" key="1">
    <citation type="journal article" date="2013" name="PLoS Genet.">
        <title>The genome of Spraguea lophii and the basis of host-microsporidian interactions.</title>
        <authorList>
            <person name="Campbell S.E."/>
            <person name="Williams T.A."/>
            <person name="Yousuf A."/>
            <person name="Soanes D.M."/>
            <person name="Paszkiewicz K.H."/>
            <person name="Williams B.A.P."/>
        </authorList>
    </citation>
    <scope>NUCLEOTIDE SEQUENCE [LARGE SCALE GENOMIC DNA]</scope>
    <source>
        <strain evidence="9">42_110</strain>
    </source>
</reference>
<dbReference type="InterPro" id="IPR011992">
    <property type="entry name" value="EF-hand-dom_pair"/>
</dbReference>
<dbReference type="VEuPathDB" id="MicrosporidiaDB:SLOPH_173"/>
<dbReference type="SUPFAM" id="SSF47473">
    <property type="entry name" value="EF-hand"/>
    <property type="match status" value="1"/>
</dbReference>
<gene>
    <name evidence="8" type="ORF">SLOPH_173</name>
</gene>
<evidence type="ECO:0000313" key="9">
    <source>
        <dbReference type="Proteomes" id="UP000014978"/>
    </source>
</evidence>
<evidence type="ECO:0000259" key="7">
    <source>
        <dbReference type="PROSITE" id="PS50222"/>
    </source>
</evidence>
<keyword evidence="2" id="KW-0519">Myristate</keyword>
<dbReference type="STRING" id="1358809.S7W8M5"/>
<dbReference type="OrthoDB" id="191686at2759"/>
<evidence type="ECO:0000256" key="1">
    <source>
        <dbReference type="ARBA" id="ARBA00006049"/>
    </source>
</evidence>
<feature type="non-terminal residue" evidence="8">
    <location>
        <position position="1"/>
    </location>
</feature>
<dbReference type="Proteomes" id="UP000014978">
    <property type="component" value="Unassembled WGS sequence"/>
</dbReference>
<proteinExistence type="inferred from homology"/>
<evidence type="ECO:0000256" key="6">
    <source>
        <dbReference type="ARBA" id="ARBA00023288"/>
    </source>
</evidence>
<protein>
    <submittedName>
        <fullName evidence="8">Calcium-binding protein</fullName>
    </submittedName>
</protein>
<dbReference type="InParanoid" id="S7W8M5"/>
<dbReference type="InterPro" id="IPR018247">
    <property type="entry name" value="EF_Hand_1_Ca_BS"/>
</dbReference>
<evidence type="ECO:0000256" key="2">
    <source>
        <dbReference type="ARBA" id="ARBA00022707"/>
    </source>
</evidence>
<evidence type="ECO:0000256" key="4">
    <source>
        <dbReference type="ARBA" id="ARBA00022737"/>
    </source>
</evidence>
<dbReference type="CDD" id="cd00051">
    <property type="entry name" value="EFh"/>
    <property type="match status" value="1"/>
</dbReference>
<dbReference type="PROSITE" id="PS00018">
    <property type="entry name" value="EF_HAND_1"/>
    <property type="match status" value="1"/>
</dbReference>
<dbReference type="AlphaFoldDB" id="S7W8M5"/>
<keyword evidence="5" id="KW-0106">Calcium</keyword>
<dbReference type="PRINTS" id="PR00450">
    <property type="entry name" value="RECOVERIN"/>
</dbReference>
<keyword evidence="4" id="KW-0677">Repeat</keyword>
<accession>S7W8M5</accession>
<dbReference type="PANTHER" id="PTHR23055:SF178">
    <property type="entry name" value="NEUROCALCIN HOMOLOG"/>
    <property type="match status" value="1"/>
</dbReference>
<dbReference type="InterPro" id="IPR002048">
    <property type="entry name" value="EF_hand_dom"/>
</dbReference>
<keyword evidence="6" id="KW-0449">Lipoprotein</keyword>
<evidence type="ECO:0000313" key="8">
    <source>
        <dbReference type="EMBL" id="EPR79205.1"/>
    </source>
</evidence>
<keyword evidence="9" id="KW-1185">Reference proteome</keyword>
<name>S7W8M5_SPRLO</name>